<evidence type="ECO:0008006" key="5">
    <source>
        <dbReference type="Google" id="ProtNLM"/>
    </source>
</evidence>
<evidence type="ECO:0000256" key="1">
    <source>
        <dbReference type="SAM" id="MobiDB-lite"/>
    </source>
</evidence>
<sequence length="252" mass="25793">MTAPALAPAGRGPARRATGGRAHPRTAPAAALAALVTLVTLVTVISLFSLFFASPAGAAEYRYWSFWQRGADGWVYATQGPSVARPGDRDVVGFRFAVSADAGSAKKPRGRADFDTICADTRADDGRKRVAVVLDFGVPADAPDGQRPPEPRTACARVAEDGSAADALAAVAKPLRYDSSALLCAISGYPRTGCGEPVSGQRDERGTDGERGETAGDDGGDDGGPSVGLIAGVAAVAALGAAAVWQARRRRG</sequence>
<keyword evidence="2" id="KW-0812">Transmembrane</keyword>
<comment type="caution">
    <text evidence="3">The sequence shown here is derived from an EMBL/GenBank/DDBJ whole genome shotgun (WGS) entry which is preliminary data.</text>
</comment>
<feature type="region of interest" description="Disordered" evidence="1">
    <location>
        <begin position="1"/>
        <end position="23"/>
    </location>
</feature>
<dbReference type="InterPro" id="IPR047704">
    <property type="entry name" value="GPS-CTERM"/>
</dbReference>
<feature type="transmembrane region" description="Helical" evidence="2">
    <location>
        <begin position="29"/>
        <end position="53"/>
    </location>
</feature>
<accession>A0A919AC14</accession>
<evidence type="ECO:0000313" key="3">
    <source>
        <dbReference type="EMBL" id="GHE97877.1"/>
    </source>
</evidence>
<evidence type="ECO:0000313" key="4">
    <source>
        <dbReference type="Proteomes" id="UP000608024"/>
    </source>
</evidence>
<dbReference type="InterPro" id="IPR047703">
    <property type="entry name" value="SCO2322-like"/>
</dbReference>
<dbReference type="AlphaFoldDB" id="A0A919AC14"/>
<keyword evidence="4" id="KW-1185">Reference proteome</keyword>
<keyword evidence="2" id="KW-0472">Membrane</keyword>
<name>A0A919AC14_9ACTN</name>
<feature type="compositionally biased region" description="Basic and acidic residues" evidence="1">
    <location>
        <begin position="201"/>
        <end position="214"/>
    </location>
</feature>
<protein>
    <recommendedName>
        <fullName evidence="5">Secreted protein</fullName>
    </recommendedName>
</protein>
<feature type="region of interest" description="Disordered" evidence="1">
    <location>
        <begin position="194"/>
        <end position="227"/>
    </location>
</feature>
<gene>
    <name evidence="3" type="ORF">GCM10018785_72820</name>
</gene>
<reference evidence="3" key="2">
    <citation type="submission" date="2020-09" db="EMBL/GenBank/DDBJ databases">
        <authorList>
            <person name="Sun Q."/>
            <person name="Ohkuma M."/>
        </authorList>
    </citation>
    <scope>NUCLEOTIDE SEQUENCE</scope>
    <source>
        <strain evidence="3">JCM 4784</strain>
    </source>
</reference>
<organism evidence="3 4">
    <name type="scientific">Streptomyces longispororuber</name>
    <dbReference type="NCBI Taxonomy" id="68230"/>
    <lineage>
        <taxon>Bacteria</taxon>
        <taxon>Bacillati</taxon>
        <taxon>Actinomycetota</taxon>
        <taxon>Actinomycetes</taxon>
        <taxon>Kitasatosporales</taxon>
        <taxon>Streptomycetaceae</taxon>
        <taxon>Streptomyces</taxon>
    </lineage>
</organism>
<keyword evidence="2" id="KW-1133">Transmembrane helix</keyword>
<dbReference type="EMBL" id="BNBT01000232">
    <property type="protein sequence ID" value="GHE97877.1"/>
    <property type="molecule type" value="Genomic_DNA"/>
</dbReference>
<proteinExistence type="predicted"/>
<reference evidence="3" key="1">
    <citation type="journal article" date="2014" name="Int. J. Syst. Evol. Microbiol.">
        <title>Complete genome sequence of Corynebacterium casei LMG S-19264T (=DSM 44701T), isolated from a smear-ripened cheese.</title>
        <authorList>
            <consortium name="US DOE Joint Genome Institute (JGI-PGF)"/>
            <person name="Walter F."/>
            <person name="Albersmeier A."/>
            <person name="Kalinowski J."/>
            <person name="Ruckert C."/>
        </authorList>
    </citation>
    <scope>NUCLEOTIDE SEQUENCE</scope>
    <source>
        <strain evidence="3">JCM 4784</strain>
    </source>
</reference>
<dbReference type="NCBIfam" id="NF040672">
    <property type="entry name" value="SCO2322_fam"/>
    <property type="match status" value="1"/>
</dbReference>
<evidence type="ECO:0000256" key="2">
    <source>
        <dbReference type="SAM" id="Phobius"/>
    </source>
</evidence>
<dbReference type="Proteomes" id="UP000608024">
    <property type="component" value="Unassembled WGS sequence"/>
</dbReference>
<dbReference type="NCBIfam" id="NF040681">
    <property type="entry name" value="GPS-CTERM"/>
    <property type="match status" value="1"/>
</dbReference>
<feature type="transmembrane region" description="Helical" evidence="2">
    <location>
        <begin position="227"/>
        <end position="245"/>
    </location>
</feature>